<reference evidence="2" key="3">
    <citation type="submission" date="2025-08" db="UniProtKB">
        <authorList>
            <consortium name="Ensembl"/>
        </authorList>
    </citation>
    <scope>IDENTIFICATION</scope>
</reference>
<dbReference type="Gene3D" id="1.20.5.930">
    <property type="entry name" value="Bicelle-embedded integrin alpha(iib) transmembrane segment"/>
    <property type="match status" value="1"/>
</dbReference>
<dbReference type="HOGENOM" id="CLU_2189825_0_0_1"/>
<proteinExistence type="predicted"/>
<feature type="transmembrane region" description="Helical" evidence="1">
    <location>
        <begin position="65"/>
        <end position="88"/>
    </location>
</feature>
<name>F6RGN4_CIOIN</name>
<reference evidence="2" key="4">
    <citation type="submission" date="2025-09" db="UniProtKB">
        <authorList>
            <consortium name="Ensembl"/>
        </authorList>
    </citation>
    <scope>IDENTIFICATION</scope>
</reference>
<dbReference type="Ensembl" id="ENSCINT00000024200.2">
    <property type="protein sequence ID" value="ENSCINP00000023954.2"/>
    <property type="gene ID" value="ENSCING00000012946.2"/>
</dbReference>
<keyword evidence="3" id="KW-1185">Reference proteome</keyword>
<evidence type="ECO:0000256" key="1">
    <source>
        <dbReference type="SAM" id="Phobius"/>
    </source>
</evidence>
<dbReference type="Proteomes" id="UP000008144">
    <property type="component" value="Chromosome 9"/>
</dbReference>
<evidence type="ECO:0000313" key="3">
    <source>
        <dbReference type="Proteomes" id="UP000008144"/>
    </source>
</evidence>
<keyword evidence="1" id="KW-0472">Membrane</keyword>
<accession>F6RGN4</accession>
<organism evidence="2 3">
    <name type="scientific">Ciona intestinalis</name>
    <name type="common">Transparent sea squirt</name>
    <name type="synonym">Ascidia intestinalis</name>
    <dbReference type="NCBI Taxonomy" id="7719"/>
    <lineage>
        <taxon>Eukaryota</taxon>
        <taxon>Metazoa</taxon>
        <taxon>Chordata</taxon>
        <taxon>Tunicata</taxon>
        <taxon>Ascidiacea</taxon>
        <taxon>Phlebobranchia</taxon>
        <taxon>Cionidae</taxon>
        <taxon>Ciona</taxon>
    </lineage>
</organism>
<protein>
    <submittedName>
        <fullName evidence="2">Uncharacterized protein</fullName>
    </submittedName>
</protein>
<reference evidence="2" key="2">
    <citation type="journal article" date="2008" name="Genome Biol.">
        <title>Improved genome assembly and evidence-based global gene model set for the chordate Ciona intestinalis: new insight into intron and operon populations.</title>
        <authorList>
            <person name="Satou Y."/>
            <person name="Mineta K."/>
            <person name="Ogasawara M."/>
            <person name="Sasakura Y."/>
            <person name="Shoguchi E."/>
            <person name="Ueno K."/>
            <person name="Yamada L."/>
            <person name="Matsumoto J."/>
            <person name="Wasserscheid J."/>
            <person name="Dewar K."/>
            <person name="Wiley G.B."/>
            <person name="Macmil S.L."/>
            <person name="Roe B.A."/>
            <person name="Zeller R.W."/>
            <person name="Hastings K.E."/>
            <person name="Lemaire P."/>
            <person name="Lindquist E."/>
            <person name="Endo T."/>
            <person name="Hotta K."/>
            <person name="Inaba K."/>
        </authorList>
    </citation>
    <scope>NUCLEOTIDE SEQUENCE [LARGE SCALE GENOMIC DNA]</scope>
    <source>
        <strain evidence="2">wild type</strain>
    </source>
</reference>
<keyword evidence="1" id="KW-0812">Transmembrane</keyword>
<evidence type="ECO:0000313" key="2">
    <source>
        <dbReference type="Ensembl" id="ENSCINP00000023954.2"/>
    </source>
</evidence>
<dbReference type="AlphaFoldDB" id="F6RGN4"/>
<sequence length="109" mass="12015">NTFIHPFHSSQLNLVTKISSTTSFNITDSPIYNAAVTTSKATTVVSKYLPPVPPIDQNKLDIGPLIGAIVGGIVLLVVIMLIMWKVGFFESKYARMHKEAKEMHGDEDK</sequence>
<dbReference type="EMBL" id="EAAA01002975">
    <property type="status" value="NOT_ANNOTATED_CDS"/>
    <property type="molecule type" value="Genomic_DNA"/>
</dbReference>
<keyword evidence="1" id="KW-1133">Transmembrane helix</keyword>
<dbReference type="InParanoid" id="F6RGN4"/>
<reference evidence="3" key="1">
    <citation type="journal article" date="2002" name="Science">
        <title>The draft genome of Ciona intestinalis: insights into chordate and vertebrate origins.</title>
        <authorList>
            <person name="Dehal P."/>
            <person name="Satou Y."/>
            <person name="Campbell R.K."/>
            <person name="Chapman J."/>
            <person name="Degnan B."/>
            <person name="De Tomaso A."/>
            <person name="Davidson B."/>
            <person name="Di Gregorio A."/>
            <person name="Gelpke M."/>
            <person name="Goodstein D.M."/>
            <person name="Harafuji N."/>
            <person name="Hastings K.E."/>
            <person name="Ho I."/>
            <person name="Hotta K."/>
            <person name="Huang W."/>
            <person name="Kawashima T."/>
            <person name="Lemaire P."/>
            <person name="Martinez D."/>
            <person name="Meinertzhagen I.A."/>
            <person name="Necula S."/>
            <person name="Nonaka M."/>
            <person name="Putnam N."/>
            <person name="Rash S."/>
            <person name="Saiga H."/>
            <person name="Satake M."/>
            <person name="Terry A."/>
            <person name="Yamada L."/>
            <person name="Wang H.G."/>
            <person name="Awazu S."/>
            <person name="Azumi K."/>
            <person name="Boore J."/>
            <person name="Branno M."/>
            <person name="Chin-Bow S."/>
            <person name="DeSantis R."/>
            <person name="Doyle S."/>
            <person name="Francino P."/>
            <person name="Keys D.N."/>
            <person name="Haga S."/>
            <person name="Hayashi H."/>
            <person name="Hino K."/>
            <person name="Imai K.S."/>
            <person name="Inaba K."/>
            <person name="Kano S."/>
            <person name="Kobayashi K."/>
            <person name="Kobayashi M."/>
            <person name="Lee B.I."/>
            <person name="Makabe K.W."/>
            <person name="Manohar C."/>
            <person name="Matassi G."/>
            <person name="Medina M."/>
            <person name="Mochizuki Y."/>
            <person name="Mount S."/>
            <person name="Morishita T."/>
            <person name="Miura S."/>
            <person name="Nakayama A."/>
            <person name="Nishizaka S."/>
            <person name="Nomoto H."/>
            <person name="Ohta F."/>
            <person name="Oishi K."/>
            <person name="Rigoutsos I."/>
            <person name="Sano M."/>
            <person name="Sasaki A."/>
            <person name="Sasakura Y."/>
            <person name="Shoguchi E."/>
            <person name="Shin-i T."/>
            <person name="Spagnuolo A."/>
            <person name="Stainier D."/>
            <person name="Suzuki M.M."/>
            <person name="Tassy O."/>
            <person name="Takatori N."/>
            <person name="Tokuoka M."/>
            <person name="Yagi K."/>
            <person name="Yoshizaki F."/>
            <person name="Wada S."/>
            <person name="Zhang C."/>
            <person name="Hyatt P.D."/>
            <person name="Larimer F."/>
            <person name="Detter C."/>
            <person name="Doggett N."/>
            <person name="Glavina T."/>
            <person name="Hawkins T."/>
            <person name="Richardson P."/>
            <person name="Lucas S."/>
            <person name="Kohara Y."/>
            <person name="Levine M."/>
            <person name="Satoh N."/>
            <person name="Rokhsar D.S."/>
        </authorList>
    </citation>
    <scope>NUCLEOTIDE SEQUENCE [LARGE SCALE GENOMIC DNA]</scope>
</reference>
<dbReference type="STRING" id="7719.ENSCINP00000023954"/>